<dbReference type="EMBL" id="JAHLFO010000116">
    <property type="protein sequence ID" value="MBU3814527.1"/>
    <property type="molecule type" value="Genomic_DNA"/>
</dbReference>
<evidence type="ECO:0000313" key="2">
    <source>
        <dbReference type="EMBL" id="MBU3814527.1"/>
    </source>
</evidence>
<dbReference type="PROSITE" id="PS51257">
    <property type="entry name" value="PROKAR_LIPOPROTEIN"/>
    <property type="match status" value="1"/>
</dbReference>
<keyword evidence="1" id="KW-0808">Transferase</keyword>
<dbReference type="PANTHER" id="PTHR46401:SF2">
    <property type="entry name" value="GLYCOSYLTRANSFERASE WBBK-RELATED"/>
    <property type="match status" value="1"/>
</dbReference>
<dbReference type="AlphaFoldDB" id="A0A9E2KHE3"/>
<name>A0A9E2KHE3_9BACE</name>
<sequence length="355" mass="40443">MKKKKLLMLSTHLAGGCFQYSNEIITNWPGNKELVMPDITNEHHSLHPDWTIKYYGHSTLLRSLSLICCISRILINALLGRYSGLLIFGNARWDYIVLKYWQLTKLPSYCVVHDGKMHTGEKNRENQKLIVNIMKMATGIIFLSQYVKEIVKDNFEINKLSFIVPHGLIDYGPLPAISKPSKPTLLFLGRVVKYKGIEMLLDAIKKVPSHLYEHLVIAGKWSYTNETEYDHNKVTIVNKWLSNEDITRYIALADIMVFPYLEATQSGVATLAINYLRPVIVTNVGAFKEQFDSDAALFVNPDTNELAEAITTLLEQPERLEQMTKALAKLKVAYSWSSISTDLYNNITRNSNIQA</sequence>
<dbReference type="Proteomes" id="UP000824236">
    <property type="component" value="Unassembled WGS sequence"/>
</dbReference>
<reference evidence="2" key="1">
    <citation type="journal article" date="2021" name="PeerJ">
        <title>Extensive microbial diversity within the chicken gut microbiome revealed by metagenomics and culture.</title>
        <authorList>
            <person name="Gilroy R."/>
            <person name="Ravi A."/>
            <person name="Getino M."/>
            <person name="Pursley I."/>
            <person name="Horton D.L."/>
            <person name="Alikhan N.F."/>
            <person name="Baker D."/>
            <person name="Gharbi K."/>
            <person name="Hall N."/>
            <person name="Watson M."/>
            <person name="Adriaenssens E.M."/>
            <person name="Foster-Nyarko E."/>
            <person name="Jarju S."/>
            <person name="Secka A."/>
            <person name="Antonio M."/>
            <person name="Oren A."/>
            <person name="Chaudhuri R.R."/>
            <person name="La Ragione R."/>
            <person name="Hildebrand F."/>
            <person name="Pallen M.J."/>
        </authorList>
    </citation>
    <scope>NUCLEOTIDE SEQUENCE</scope>
    <source>
        <strain evidence="2">B3-3758</strain>
    </source>
</reference>
<dbReference type="GO" id="GO:0016757">
    <property type="term" value="F:glycosyltransferase activity"/>
    <property type="evidence" value="ECO:0007669"/>
    <property type="project" value="TreeGrafter"/>
</dbReference>
<dbReference type="GO" id="GO:0009103">
    <property type="term" value="P:lipopolysaccharide biosynthetic process"/>
    <property type="evidence" value="ECO:0007669"/>
    <property type="project" value="TreeGrafter"/>
</dbReference>
<dbReference type="CDD" id="cd03801">
    <property type="entry name" value="GT4_PimA-like"/>
    <property type="match status" value="1"/>
</dbReference>
<comment type="caution">
    <text evidence="2">The sequence shown here is derived from an EMBL/GenBank/DDBJ whole genome shotgun (WGS) entry which is preliminary data.</text>
</comment>
<evidence type="ECO:0000256" key="1">
    <source>
        <dbReference type="ARBA" id="ARBA00022679"/>
    </source>
</evidence>
<gene>
    <name evidence="2" type="ORF">H9791_08500</name>
</gene>
<proteinExistence type="predicted"/>
<protein>
    <submittedName>
        <fullName evidence="2">Glycosyltransferase family 4 protein</fullName>
    </submittedName>
</protein>
<accession>A0A9E2KHE3</accession>
<dbReference type="SUPFAM" id="SSF53756">
    <property type="entry name" value="UDP-Glycosyltransferase/glycogen phosphorylase"/>
    <property type="match status" value="1"/>
</dbReference>
<dbReference type="Pfam" id="PF13692">
    <property type="entry name" value="Glyco_trans_1_4"/>
    <property type="match status" value="1"/>
</dbReference>
<reference evidence="2" key="2">
    <citation type="submission" date="2021-04" db="EMBL/GenBank/DDBJ databases">
        <authorList>
            <person name="Gilroy R."/>
        </authorList>
    </citation>
    <scope>NUCLEOTIDE SEQUENCE</scope>
    <source>
        <strain evidence="2">B3-3758</strain>
    </source>
</reference>
<organism evidence="2 3">
    <name type="scientific">Candidatus Bacteroides intestinipullorum</name>
    <dbReference type="NCBI Taxonomy" id="2838471"/>
    <lineage>
        <taxon>Bacteria</taxon>
        <taxon>Pseudomonadati</taxon>
        <taxon>Bacteroidota</taxon>
        <taxon>Bacteroidia</taxon>
        <taxon>Bacteroidales</taxon>
        <taxon>Bacteroidaceae</taxon>
        <taxon>Bacteroides</taxon>
    </lineage>
</organism>
<dbReference type="Gene3D" id="3.40.50.2000">
    <property type="entry name" value="Glycogen Phosphorylase B"/>
    <property type="match status" value="2"/>
</dbReference>
<dbReference type="PANTHER" id="PTHR46401">
    <property type="entry name" value="GLYCOSYLTRANSFERASE WBBK-RELATED"/>
    <property type="match status" value="1"/>
</dbReference>
<evidence type="ECO:0000313" key="3">
    <source>
        <dbReference type="Proteomes" id="UP000824236"/>
    </source>
</evidence>